<protein>
    <submittedName>
        <fullName evidence="4">GDP-L-fucose synthase</fullName>
        <ecNumber evidence="4">1.1.1.271</ecNumber>
    </submittedName>
</protein>
<evidence type="ECO:0000313" key="4">
    <source>
        <dbReference type="EMBL" id="KUP93474.1"/>
    </source>
</evidence>
<dbReference type="SUPFAM" id="SSF51735">
    <property type="entry name" value="NAD(P)-binding Rossmann-fold domains"/>
    <property type="match status" value="1"/>
</dbReference>
<keyword evidence="4" id="KW-0560">Oxidoreductase</keyword>
<evidence type="ECO:0000259" key="3">
    <source>
        <dbReference type="Pfam" id="PF01370"/>
    </source>
</evidence>
<dbReference type="EMBL" id="LPUY01000052">
    <property type="protein sequence ID" value="KUP93474.1"/>
    <property type="molecule type" value="Genomic_DNA"/>
</dbReference>
<feature type="domain" description="NAD-dependent epimerase/dehydratase" evidence="3">
    <location>
        <begin position="10"/>
        <end position="257"/>
    </location>
</feature>
<dbReference type="PANTHER" id="PTHR43000">
    <property type="entry name" value="DTDP-D-GLUCOSE 4,6-DEHYDRATASE-RELATED"/>
    <property type="match status" value="1"/>
</dbReference>
<dbReference type="Gene3D" id="3.40.50.720">
    <property type="entry name" value="NAD(P)-binding Rossmann-like Domain"/>
    <property type="match status" value="1"/>
</dbReference>
<organism evidence="4 5">
    <name type="scientific">Tritonibacter horizontis</name>
    <dbReference type="NCBI Taxonomy" id="1768241"/>
    <lineage>
        <taxon>Bacteria</taxon>
        <taxon>Pseudomonadati</taxon>
        <taxon>Pseudomonadota</taxon>
        <taxon>Alphaproteobacteria</taxon>
        <taxon>Rhodobacterales</taxon>
        <taxon>Paracoccaceae</taxon>
        <taxon>Tritonibacter</taxon>
    </lineage>
</organism>
<dbReference type="InterPro" id="IPR036291">
    <property type="entry name" value="NAD(P)-bd_dom_sf"/>
</dbReference>
<accession>A0A132BYW1</accession>
<evidence type="ECO:0000256" key="1">
    <source>
        <dbReference type="ARBA" id="ARBA00005125"/>
    </source>
</evidence>
<evidence type="ECO:0000256" key="2">
    <source>
        <dbReference type="ARBA" id="ARBA00007637"/>
    </source>
</evidence>
<evidence type="ECO:0000313" key="5">
    <source>
        <dbReference type="Proteomes" id="UP000068382"/>
    </source>
</evidence>
<dbReference type="RefSeq" id="WP_068241997.1">
    <property type="nucleotide sequence ID" value="NZ_LPUY01000052.1"/>
</dbReference>
<dbReference type="AlphaFoldDB" id="A0A132BYW1"/>
<dbReference type="PATRIC" id="fig|1768241.3.peg.1767"/>
<comment type="caution">
    <text evidence="4">The sequence shown here is derived from an EMBL/GenBank/DDBJ whole genome shotgun (WGS) entry which is preliminary data.</text>
</comment>
<dbReference type="EC" id="1.1.1.271" evidence="4"/>
<comment type="similarity">
    <text evidence="2">Belongs to the NAD(P)-dependent epimerase/dehydratase family.</text>
</comment>
<dbReference type="Pfam" id="PF01370">
    <property type="entry name" value="Epimerase"/>
    <property type="match status" value="1"/>
</dbReference>
<proteinExistence type="inferred from homology"/>
<reference evidence="4 5" key="1">
    <citation type="submission" date="2015-12" db="EMBL/GenBank/DDBJ databases">
        <title>Genome sequence of the marine Rhodobacteraceae strain O3.65, Candidatus Tritonibacter horizontis.</title>
        <authorList>
            <person name="Poehlein A."/>
            <person name="Giebel H.A."/>
            <person name="Voget S."/>
            <person name="Brinkhoff T."/>
        </authorList>
    </citation>
    <scope>NUCLEOTIDE SEQUENCE [LARGE SCALE GENOMIC DNA]</scope>
    <source>
        <strain evidence="4 5">O3.65</strain>
    </source>
</reference>
<dbReference type="Proteomes" id="UP000068382">
    <property type="component" value="Unassembled WGS sequence"/>
</dbReference>
<keyword evidence="5" id="KW-1185">Reference proteome</keyword>
<sequence length="346" mass="38157">MKDYYSGKSVLVTGGASFIGSHLCESLVDAGARVSVVDDLSSGRKENLSLIQDQITFFEEDLREYTVCKEVTSGQDIVFHLANIHGGRGFIETHPAEISQNLVIDGNMLRASHHNSVDHFSYTSSACVYPTNLQVSDTEMQERYLSEEMANPFIKGAALADGEYGWAKLMGEMALSAYGKQFGLKGVSCRLFTVYGPRENESHAIIAFIAKAVLGMDPFEVWGSGKQDRNFTYVSDVVNGLMLATMKINDCRAVNIGTNEITTIADAARLACEIVGHTPSKGFFFDTSKPEGVHARAASTMAQQDWLGWSPEVSFEDGLRETIQWYTDQVDRGDLAKNLPELLFER</sequence>
<dbReference type="Gene3D" id="3.90.25.10">
    <property type="entry name" value="UDP-galactose 4-epimerase, domain 1"/>
    <property type="match status" value="1"/>
</dbReference>
<dbReference type="InterPro" id="IPR001509">
    <property type="entry name" value="Epimerase_deHydtase"/>
</dbReference>
<dbReference type="OrthoDB" id="9801785at2"/>
<gene>
    <name evidence="4" type="primary">fcl_2</name>
    <name evidence="4" type="ORF">TRIHO_16830</name>
</gene>
<name>A0A132BYW1_9RHOB</name>
<dbReference type="GO" id="GO:0050577">
    <property type="term" value="F:GDP-L-fucose synthase activity"/>
    <property type="evidence" value="ECO:0007669"/>
    <property type="project" value="UniProtKB-EC"/>
</dbReference>
<comment type="pathway">
    <text evidence="1">Bacterial outer membrane biogenesis; LPS O-antigen biosynthesis.</text>
</comment>